<keyword evidence="2" id="KW-1185">Reference proteome</keyword>
<accession>A0A6N8FXY8</accession>
<comment type="caution">
    <text evidence="1">The sequence shown here is derived from an EMBL/GenBank/DDBJ whole genome shotgun (WGS) entry which is preliminary data.</text>
</comment>
<reference evidence="1 2" key="1">
    <citation type="journal article" date="2019" name="Front. Microbiol.">
        <title>Genomic Features for Desiccation Tolerance and Sugar Biosynthesis in the Extremophile Gloeocapsopsis sp. UTEX B3054.</title>
        <authorList>
            <person name="Urrejola C."/>
            <person name="Alcorta J."/>
            <person name="Salas L."/>
            <person name="Vasquez M."/>
            <person name="Polz M.F."/>
            <person name="Vicuna R."/>
            <person name="Diez B."/>
        </authorList>
    </citation>
    <scope>NUCLEOTIDE SEQUENCE [LARGE SCALE GENOMIC DNA]</scope>
    <source>
        <strain evidence="1 2">1H9</strain>
    </source>
</reference>
<dbReference type="EMBL" id="NAPY01000018">
    <property type="protein sequence ID" value="MUL37185.1"/>
    <property type="molecule type" value="Genomic_DNA"/>
</dbReference>
<evidence type="ECO:0000313" key="1">
    <source>
        <dbReference type="EMBL" id="MUL37185.1"/>
    </source>
</evidence>
<dbReference type="OrthoDB" id="517748at2"/>
<dbReference type="Proteomes" id="UP000441797">
    <property type="component" value="Unassembled WGS sequence"/>
</dbReference>
<organism evidence="1 2">
    <name type="scientific">Gloeocapsopsis dulcis AAB1 = 1H9</name>
    <dbReference type="NCBI Taxonomy" id="1433147"/>
    <lineage>
        <taxon>Bacteria</taxon>
        <taxon>Bacillati</taxon>
        <taxon>Cyanobacteriota</taxon>
        <taxon>Cyanophyceae</taxon>
        <taxon>Oscillatoriophycideae</taxon>
        <taxon>Chroococcales</taxon>
        <taxon>Chroococcaceae</taxon>
        <taxon>Gloeocapsopsis</taxon>
        <taxon>Gloeocapsopsis dulcis</taxon>
    </lineage>
</organism>
<dbReference type="AlphaFoldDB" id="A0A6N8FXY8"/>
<proteinExistence type="predicted"/>
<sequence length="65" mass="7322">MTRNWFDWRWQLKLVGWVACVGVVSGGGDRTTDATHPWYIGDPIVEPQGVYRLPNGQLVLSCECS</sequence>
<protein>
    <submittedName>
        <fullName evidence="1">Uncharacterized protein</fullName>
    </submittedName>
</protein>
<gene>
    <name evidence="1" type="ORF">BWI75_12765</name>
</gene>
<name>A0A6N8FXY8_9CHRO</name>
<evidence type="ECO:0000313" key="2">
    <source>
        <dbReference type="Proteomes" id="UP000441797"/>
    </source>
</evidence>
<dbReference type="RefSeq" id="WP_105220437.1">
    <property type="nucleotide sequence ID" value="NZ_CAWNSU010000059.1"/>
</dbReference>